<keyword evidence="6" id="KW-0677">Repeat</keyword>
<reference evidence="12 13" key="1">
    <citation type="submission" date="2017-11" db="EMBL/GenBank/DDBJ databases">
        <title>Complete genome sequence of Sphingomonas sp. Strain Cra20, a psychrotolerant potential plant growth promoting rhizobacteria.</title>
        <authorList>
            <person name="Luo Y."/>
        </authorList>
    </citation>
    <scope>NUCLEOTIDE SEQUENCE [LARGE SCALE GENOMIC DNA]</scope>
    <source>
        <strain evidence="12 13">Cra20</strain>
    </source>
</reference>
<dbReference type="SMART" id="SM00112">
    <property type="entry name" value="CA"/>
    <property type="match status" value="4"/>
</dbReference>
<evidence type="ECO:0000256" key="6">
    <source>
        <dbReference type="ARBA" id="ARBA00022737"/>
    </source>
</evidence>
<dbReference type="Proteomes" id="UP000229081">
    <property type="component" value="Chromosome"/>
</dbReference>
<dbReference type="GO" id="GO:0007156">
    <property type="term" value="P:homophilic cell adhesion via plasma membrane adhesion molecules"/>
    <property type="evidence" value="ECO:0007669"/>
    <property type="project" value="InterPro"/>
</dbReference>
<dbReference type="GO" id="GO:0005615">
    <property type="term" value="C:extracellular space"/>
    <property type="evidence" value="ECO:0007669"/>
    <property type="project" value="InterPro"/>
</dbReference>
<gene>
    <name evidence="12" type="ORF">CVN68_01625</name>
</gene>
<dbReference type="InterPro" id="IPR013858">
    <property type="entry name" value="Peptidase_M10B_C"/>
</dbReference>
<evidence type="ECO:0000256" key="9">
    <source>
        <dbReference type="ARBA" id="ARBA00022989"/>
    </source>
</evidence>
<evidence type="ECO:0000259" key="11">
    <source>
        <dbReference type="PROSITE" id="PS50268"/>
    </source>
</evidence>
<dbReference type="Gene3D" id="2.60.40.60">
    <property type="entry name" value="Cadherins"/>
    <property type="match status" value="5"/>
</dbReference>
<evidence type="ECO:0000313" key="13">
    <source>
        <dbReference type="Proteomes" id="UP000229081"/>
    </source>
</evidence>
<dbReference type="GO" id="GO:0016020">
    <property type="term" value="C:membrane"/>
    <property type="evidence" value="ECO:0007669"/>
    <property type="project" value="UniProtKB-SubCell"/>
</dbReference>
<dbReference type="CDD" id="cd11304">
    <property type="entry name" value="Cadherin_repeat"/>
    <property type="match status" value="6"/>
</dbReference>
<feature type="domain" description="Cadherin" evidence="11">
    <location>
        <begin position="14"/>
        <end position="122"/>
    </location>
</feature>
<dbReference type="PANTHER" id="PTHR24025">
    <property type="entry name" value="DESMOGLEIN FAMILY MEMBER"/>
    <property type="match status" value="1"/>
</dbReference>
<dbReference type="Pfam" id="PF08548">
    <property type="entry name" value="Peptidase_M10_C"/>
    <property type="match status" value="1"/>
</dbReference>
<keyword evidence="4" id="KW-0964">Secreted</keyword>
<evidence type="ECO:0000256" key="3">
    <source>
        <dbReference type="ARBA" id="ARBA00004613"/>
    </source>
</evidence>
<dbReference type="InterPro" id="IPR001343">
    <property type="entry name" value="Hemolysn_Ca-bd"/>
</dbReference>
<dbReference type="RefSeq" id="WP_100280658.1">
    <property type="nucleotide sequence ID" value="NZ_CP024923.1"/>
</dbReference>
<keyword evidence="10" id="KW-0472">Membrane</keyword>
<evidence type="ECO:0000256" key="4">
    <source>
        <dbReference type="ARBA" id="ARBA00022525"/>
    </source>
</evidence>
<evidence type="ECO:0000256" key="8">
    <source>
        <dbReference type="ARBA" id="ARBA00022889"/>
    </source>
</evidence>
<name>A0A2K8MAG5_9SPHN</name>
<dbReference type="PROSITE" id="PS00330">
    <property type="entry name" value="HEMOLYSIN_CALCIUM"/>
    <property type="match status" value="2"/>
</dbReference>
<feature type="domain" description="Cadherin" evidence="11">
    <location>
        <begin position="650"/>
        <end position="770"/>
    </location>
</feature>
<dbReference type="SUPFAM" id="SSF51120">
    <property type="entry name" value="beta-Roll"/>
    <property type="match status" value="1"/>
</dbReference>
<sequence>MATFNNRELRYSADDDAPATEEAVMFTVAENQTDVAMIVSRSGIDSISSYAIVGGDDAGLFVIDPATGALQFASAPDYEAAGDFDGDNMHHLRIALSGVNGESEIQSISVTVANVNEGVHILGNTGTYQGHSFYENTTLVDTIQAVDADGDPVHFTLSGYDADKFAIDQATGELRFLVAPDAEAPGGSRLPTVYYVDVTASDGVFSDTVKMAYGMMNAPDAPTFITPAEILVQENQTQIVALEARDIDGEQILYSIAGGADAALFTVNGWGDLLFNAAADFEAPSDADGDGAYEVIVAATDQSGTTTQAMSISVTNALYGYDSFHFTSDGGGETAAVQVQEGSIGVTTVRATHGEEGAISYRLSNAGEWWLFTLDSVTGLLQFKDAPDFEAPQGGPGETDPDNVYTVEVIASAEWMTVSQTLTITVADVIEFGIISNGGGDSASIIVAENTHFVTDVAVQGAANPAQFYIYGGADAALFGFDGSRLLFRADPDFEQPADADHDGVYDVTIVAVDSTGEGTGQHDFQHLSVRVGDVGIPQIVSNGGDSSAMVLLPENSSSVTTVAVKEISSDTRFSIGGGADASLFTIDAVTGRLSFVTAPDFEQATDQNRDNIYDVAVYASTHEHSASQLLRVRVENVSEFGITSNGGGDTAALSMAENLQLATTMTVGGPETLDKFFIVGGADAHRFTIDTRSGELRFTSAPDFERPTDYDHDNRYDVTVAAYSTSGSSDIQRLTISVTDVDQHGVRINGTTGSDIISETSTVAGQPRATQWADGIFGLGGNDQLRGGGGDDTIDGGANNDMLWGGAGADELFGGTGADQFHYAAVSDSLWVDRDRIADFKRSEGDKINLSAIDADLAASGNQAFSFIGTAAFSGIAGQLRYQVSAGQTLVSGDVDGDGVADFGIALQGNIALIGTDFYL</sequence>
<organism evidence="12 13">
    <name type="scientific">Sphingomonas psychrotolerans</name>
    <dbReference type="NCBI Taxonomy" id="1327635"/>
    <lineage>
        <taxon>Bacteria</taxon>
        <taxon>Pseudomonadati</taxon>
        <taxon>Pseudomonadota</taxon>
        <taxon>Alphaproteobacteria</taxon>
        <taxon>Sphingomonadales</taxon>
        <taxon>Sphingomonadaceae</taxon>
        <taxon>Sphingomonas</taxon>
    </lineage>
</organism>
<evidence type="ECO:0000256" key="5">
    <source>
        <dbReference type="ARBA" id="ARBA00022692"/>
    </source>
</evidence>
<dbReference type="GO" id="GO:0005911">
    <property type="term" value="C:cell-cell junction"/>
    <property type="evidence" value="ECO:0007669"/>
    <property type="project" value="TreeGrafter"/>
</dbReference>
<dbReference type="PRINTS" id="PR00313">
    <property type="entry name" value="CABNDNGRPT"/>
</dbReference>
<dbReference type="GO" id="GO:0005509">
    <property type="term" value="F:calcium ion binding"/>
    <property type="evidence" value="ECO:0007669"/>
    <property type="project" value="InterPro"/>
</dbReference>
<comment type="subcellular location">
    <subcellularLocation>
        <location evidence="2">Membrane</location>
    </subcellularLocation>
    <subcellularLocation>
        <location evidence="3">Secreted</location>
    </subcellularLocation>
</comment>
<dbReference type="InterPro" id="IPR050971">
    <property type="entry name" value="Cadherin-domain_protein"/>
</dbReference>
<keyword evidence="8" id="KW-0130">Cell adhesion</keyword>
<accession>A0A2K8MAG5</accession>
<evidence type="ECO:0000256" key="2">
    <source>
        <dbReference type="ARBA" id="ARBA00004370"/>
    </source>
</evidence>
<dbReference type="Pfam" id="PF00353">
    <property type="entry name" value="HemolysinCabind"/>
    <property type="match status" value="1"/>
</dbReference>
<evidence type="ECO:0000256" key="10">
    <source>
        <dbReference type="ARBA" id="ARBA00023136"/>
    </source>
</evidence>
<dbReference type="KEGG" id="sphc:CVN68_01625"/>
<proteinExistence type="predicted"/>
<feature type="domain" description="Cadherin" evidence="11">
    <location>
        <begin position="138"/>
        <end position="224"/>
    </location>
</feature>
<keyword evidence="5" id="KW-0812">Transmembrane</keyword>
<dbReference type="InterPro" id="IPR015919">
    <property type="entry name" value="Cadherin-like_sf"/>
</dbReference>
<dbReference type="SUPFAM" id="SSF49313">
    <property type="entry name" value="Cadherin-like"/>
    <property type="match status" value="6"/>
</dbReference>
<evidence type="ECO:0000256" key="7">
    <source>
        <dbReference type="ARBA" id="ARBA00022837"/>
    </source>
</evidence>
<keyword evidence="9" id="KW-1133">Transmembrane helix</keyword>
<evidence type="ECO:0000313" key="12">
    <source>
        <dbReference type="EMBL" id="ATY30847.1"/>
    </source>
</evidence>
<dbReference type="InterPro" id="IPR011049">
    <property type="entry name" value="Serralysin-like_metalloprot_C"/>
</dbReference>
<keyword evidence="7" id="KW-0106">Calcium</keyword>
<dbReference type="InterPro" id="IPR002126">
    <property type="entry name" value="Cadherin-like_dom"/>
</dbReference>
<protein>
    <recommendedName>
        <fullName evidence="11">Cadherin domain-containing protein</fullName>
    </recommendedName>
</protein>
<dbReference type="Gene3D" id="2.150.10.10">
    <property type="entry name" value="Serralysin-like metalloprotease, C-terminal"/>
    <property type="match status" value="1"/>
</dbReference>
<keyword evidence="13" id="KW-1185">Reference proteome</keyword>
<dbReference type="EMBL" id="CP024923">
    <property type="protein sequence ID" value="ATY30847.1"/>
    <property type="molecule type" value="Genomic_DNA"/>
</dbReference>
<feature type="domain" description="Cadherin" evidence="11">
    <location>
        <begin position="224"/>
        <end position="324"/>
    </location>
</feature>
<comment type="cofactor">
    <cofactor evidence="1">
        <name>Ca(2+)</name>
        <dbReference type="ChEBI" id="CHEBI:29108"/>
    </cofactor>
</comment>
<dbReference type="PANTHER" id="PTHR24025:SF23">
    <property type="entry name" value="NEURAL-CADHERIN"/>
    <property type="match status" value="1"/>
</dbReference>
<evidence type="ECO:0000256" key="1">
    <source>
        <dbReference type="ARBA" id="ARBA00001913"/>
    </source>
</evidence>
<dbReference type="AlphaFoldDB" id="A0A2K8MAG5"/>
<dbReference type="InterPro" id="IPR018511">
    <property type="entry name" value="Hemolysin-typ_Ca-bd_CS"/>
</dbReference>
<dbReference type="PROSITE" id="PS50268">
    <property type="entry name" value="CADHERIN_2"/>
    <property type="match status" value="4"/>
</dbReference>